<dbReference type="EMBL" id="JACVVK020000516">
    <property type="protein sequence ID" value="KAK7469473.1"/>
    <property type="molecule type" value="Genomic_DNA"/>
</dbReference>
<keyword evidence="4" id="KW-0297">G-protein coupled receptor</keyword>
<dbReference type="PANTHER" id="PTHR24238">
    <property type="entry name" value="G-PROTEIN COUPLED RECEPTOR"/>
    <property type="match status" value="1"/>
</dbReference>
<gene>
    <name evidence="10" type="ORF">BaRGS_00036494</name>
</gene>
<feature type="domain" description="G-protein coupled receptors family 1 profile" evidence="9">
    <location>
        <begin position="67"/>
        <end position="129"/>
    </location>
</feature>
<evidence type="ECO:0000256" key="7">
    <source>
        <dbReference type="ARBA" id="ARBA00023224"/>
    </source>
</evidence>
<keyword evidence="5 8" id="KW-0472">Membrane</keyword>
<evidence type="ECO:0000256" key="8">
    <source>
        <dbReference type="SAM" id="Phobius"/>
    </source>
</evidence>
<sequence length="187" mass="20838">MSVTVDVDDLLATLLPDTLLYNDTNDTNTTTNSTNRRRQGRGRGDARIGLQVQIPIYVLIFLLSVVGNVLVLVTLAQNKKMRTVTNVFLLNLAVSDLLLAVFCMPFTLVPILLQNFIFGAAMCVMIRYLQVCPATEWHKFQRSPLSSLSLTFSELVNLFDTTHPRTYPLNQSPVVPNTRTVDIGPAQ</sequence>
<evidence type="ECO:0000313" key="10">
    <source>
        <dbReference type="EMBL" id="KAK7469473.1"/>
    </source>
</evidence>
<keyword evidence="3 8" id="KW-1133">Transmembrane helix</keyword>
<comment type="subcellular location">
    <subcellularLocation>
        <location evidence="1">Membrane</location>
        <topology evidence="1">Multi-pass membrane protein</topology>
    </subcellularLocation>
</comment>
<proteinExistence type="predicted"/>
<reference evidence="10 11" key="1">
    <citation type="journal article" date="2023" name="Sci. Data">
        <title>Genome assembly of the Korean intertidal mud-creeper Batillaria attramentaria.</title>
        <authorList>
            <person name="Patra A.K."/>
            <person name="Ho P.T."/>
            <person name="Jun S."/>
            <person name="Lee S.J."/>
            <person name="Kim Y."/>
            <person name="Won Y.J."/>
        </authorList>
    </citation>
    <scope>NUCLEOTIDE SEQUENCE [LARGE SCALE GENOMIC DNA]</scope>
    <source>
        <strain evidence="10">Wonlab-2016</strain>
    </source>
</reference>
<organism evidence="10 11">
    <name type="scientific">Batillaria attramentaria</name>
    <dbReference type="NCBI Taxonomy" id="370345"/>
    <lineage>
        <taxon>Eukaryota</taxon>
        <taxon>Metazoa</taxon>
        <taxon>Spiralia</taxon>
        <taxon>Lophotrochozoa</taxon>
        <taxon>Mollusca</taxon>
        <taxon>Gastropoda</taxon>
        <taxon>Caenogastropoda</taxon>
        <taxon>Sorbeoconcha</taxon>
        <taxon>Cerithioidea</taxon>
        <taxon>Batillariidae</taxon>
        <taxon>Batillaria</taxon>
    </lineage>
</organism>
<evidence type="ECO:0000256" key="4">
    <source>
        <dbReference type="ARBA" id="ARBA00023040"/>
    </source>
</evidence>
<dbReference type="Proteomes" id="UP001519460">
    <property type="component" value="Unassembled WGS sequence"/>
</dbReference>
<dbReference type="PRINTS" id="PR00237">
    <property type="entry name" value="GPCRRHODOPSN"/>
</dbReference>
<accession>A0ABD0JBQ7</accession>
<name>A0ABD0JBQ7_9CAEN</name>
<keyword evidence="6" id="KW-0675">Receptor</keyword>
<dbReference type="InterPro" id="IPR000276">
    <property type="entry name" value="GPCR_Rhodpsn"/>
</dbReference>
<dbReference type="Pfam" id="PF00001">
    <property type="entry name" value="7tm_1"/>
    <property type="match status" value="1"/>
</dbReference>
<protein>
    <recommendedName>
        <fullName evidence="9">G-protein coupled receptors family 1 profile domain-containing protein</fullName>
    </recommendedName>
</protein>
<evidence type="ECO:0000256" key="2">
    <source>
        <dbReference type="ARBA" id="ARBA00022692"/>
    </source>
</evidence>
<comment type="caution">
    <text evidence="10">The sequence shown here is derived from an EMBL/GenBank/DDBJ whole genome shotgun (WGS) entry which is preliminary data.</text>
</comment>
<dbReference type="SUPFAM" id="SSF81321">
    <property type="entry name" value="Family A G protein-coupled receptor-like"/>
    <property type="match status" value="1"/>
</dbReference>
<evidence type="ECO:0000259" key="9">
    <source>
        <dbReference type="PROSITE" id="PS50262"/>
    </source>
</evidence>
<feature type="non-terminal residue" evidence="10">
    <location>
        <position position="187"/>
    </location>
</feature>
<dbReference type="InterPro" id="IPR017452">
    <property type="entry name" value="GPCR_Rhodpsn_7TM"/>
</dbReference>
<feature type="transmembrane region" description="Helical" evidence="8">
    <location>
        <begin position="87"/>
        <end position="107"/>
    </location>
</feature>
<keyword evidence="7" id="KW-0807">Transducer</keyword>
<evidence type="ECO:0000313" key="11">
    <source>
        <dbReference type="Proteomes" id="UP001519460"/>
    </source>
</evidence>
<evidence type="ECO:0000256" key="3">
    <source>
        <dbReference type="ARBA" id="ARBA00022989"/>
    </source>
</evidence>
<keyword evidence="2 8" id="KW-0812">Transmembrane</keyword>
<evidence type="ECO:0000256" key="6">
    <source>
        <dbReference type="ARBA" id="ARBA00023170"/>
    </source>
</evidence>
<dbReference type="Gene3D" id="1.20.1070.10">
    <property type="entry name" value="Rhodopsin 7-helix transmembrane proteins"/>
    <property type="match status" value="1"/>
</dbReference>
<dbReference type="GO" id="GO:0016020">
    <property type="term" value="C:membrane"/>
    <property type="evidence" value="ECO:0007669"/>
    <property type="project" value="UniProtKB-SubCell"/>
</dbReference>
<feature type="transmembrane region" description="Helical" evidence="8">
    <location>
        <begin position="54"/>
        <end position="75"/>
    </location>
</feature>
<evidence type="ECO:0000256" key="5">
    <source>
        <dbReference type="ARBA" id="ARBA00023136"/>
    </source>
</evidence>
<dbReference type="AlphaFoldDB" id="A0ABD0JBQ7"/>
<dbReference type="PROSITE" id="PS50262">
    <property type="entry name" value="G_PROTEIN_RECEP_F1_2"/>
    <property type="match status" value="1"/>
</dbReference>
<dbReference type="PANTHER" id="PTHR24238:SF75">
    <property type="entry name" value="CHOLECYSTOKININ-LIKE RECEPTOR AT 17D1-RELATED"/>
    <property type="match status" value="1"/>
</dbReference>
<keyword evidence="11" id="KW-1185">Reference proteome</keyword>
<dbReference type="GO" id="GO:0004930">
    <property type="term" value="F:G protein-coupled receptor activity"/>
    <property type="evidence" value="ECO:0007669"/>
    <property type="project" value="UniProtKB-KW"/>
</dbReference>
<evidence type="ECO:0000256" key="1">
    <source>
        <dbReference type="ARBA" id="ARBA00004141"/>
    </source>
</evidence>